<evidence type="ECO:0000256" key="6">
    <source>
        <dbReference type="ARBA" id="ARBA00022989"/>
    </source>
</evidence>
<proteinExistence type="inferred from homology"/>
<evidence type="ECO:0000256" key="13">
    <source>
        <dbReference type="HAMAP-Rule" id="MF_01398"/>
    </source>
</evidence>
<dbReference type="GO" id="GO:0045259">
    <property type="term" value="C:proton-transporting ATP synthase complex"/>
    <property type="evidence" value="ECO:0007669"/>
    <property type="project" value="UniProtKB-KW"/>
</dbReference>
<comment type="subunit">
    <text evidence="13">F-type ATPases have 2 components, F(1) - the catalytic core - and F(0) - the membrane proton channel. F(1) has five subunits: alpha(3), beta(3), gamma(1), delta(1), epsilon(1). F(0) has three main subunits: a(1), b(2) and c(10-14). The alpha and beta chains form an alternating ring which encloses part of the gamma chain. F(1) is attached to F(0) by a central stalk formed by the gamma and epsilon chains, while a peripheral stalk is formed by the delta and b chains.</text>
</comment>
<evidence type="ECO:0000313" key="16">
    <source>
        <dbReference type="EMBL" id="PZW50322.1"/>
    </source>
</evidence>
<comment type="function">
    <text evidence="11">Component of the F(0) channel, it forms part of the peripheral stalk, linking F(1) to F(0). The b'-subunit is a diverged and duplicated form of b found in plants and photosynthetic bacteria.</text>
</comment>
<dbReference type="GO" id="GO:0046961">
    <property type="term" value="F:proton-transporting ATPase activity, rotational mechanism"/>
    <property type="evidence" value="ECO:0007669"/>
    <property type="project" value="TreeGrafter"/>
</dbReference>
<dbReference type="RefSeq" id="WP_111396494.1">
    <property type="nucleotide sequence ID" value="NZ_QKYU01000002.1"/>
</dbReference>
<dbReference type="OrthoDB" id="7271837at2"/>
<sequence length="197" mass="20021">MKRITGKLASCGVAAAMLLFPLVAMAAEAEGGMPQLRFGDQRLIGTTVWLVVMFGALYYIVSSYLLPPVGEVLADRAARIGADLTLARDTKSEADAAIRETRTATAEARAAAQAEVAASLAAANAEAQARAEAASARLAERIAAAEAGITASQTAAMAALRDVATETAVALVARIGVQADAGTIGTAVDHALAQRAA</sequence>
<gene>
    <name evidence="13" type="primary">atpF</name>
    <name evidence="16" type="ORF">C8P66_10210</name>
</gene>
<dbReference type="PANTHER" id="PTHR33445">
    <property type="entry name" value="ATP SYNTHASE SUBUNIT B', CHLOROPLASTIC"/>
    <property type="match status" value="1"/>
</dbReference>
<organism evidence="16 17">
    <name type="scientific">Humitalea rosea</name>
    <dbReference type="NCBI Taxonomy" id="990373"/>
    <lineage>
        <taxon>Bacteria</taxon>
        <taxon>Pseudomonadati</taxon>
        <taxon>Pseudomonadota</taxon>
        <taxon>Alphaproteobacteria</taxon>
        <taxon>Acetobacterales</taxon>
        <taxon>Roseomonadaceae</taxon>
        <taxon>Humitalea</taxon>
    </lineage>
</organism>
<dbReference type="PANTHER" id="PTHR33445:SF1">
    <property type="entry name" value="ATP SYNTHASE SUBUNIT B"/>
    <property type="match status" value="1"/>
</dbReference>
<evidence type="ECO:0000256" key="10">
    <source>
        <dbReference type="ARBA" id="ARBA00025198"/>
    </source>
</evidence>
<evidence type="ECO:0000256" key="7">
    <source>
        <dbReference type="ARBA" id="ARBA00023065"/>
    </source>
</evidence>
<keyword evidence="15" id="KW-0732">Signal</keyword>
<dbReference type="InterPro" id="IPR050059">
    <property type="entry name" value="ATP_synthase_B_chain"/>
</dbReference>
<keyword evidence="13" id="KW-1003">Cell membrane</keyword>
<keyword evidence="17" id="KW-1185">Reference proteome</keyword>
<evidence type="ECO:0000313" key="17">
    <source>
        <dbReference type="Proteomes" id="UP000249688"/>
    </source>
</evidence>
<feature type="signal peptide" evidence="15">
    <location>
        <begin position="1"/>
        <end position="26"/>
    </location>
</feature>
<evidence type="ECO:0000256" key="2">
    <source>
        <dbReference type="ARBA" id="ARBA00022448"/>
    </source>
</evidence>
<comment type="subcellular location">
    <subcellularLocation>
        <location evidence="13">Cell membrane</location>
        <topology evidence="13">Single-pass membrane protein</topology>
    </subcellularLocation>
    <subcellularLocation>
        <location evidence="12">Endomembrane system</location>
        <topology evidence="12">Single-pass membrane protein</topology>
    </subcellularLocation>
</comment>
<accession>A0A2W7JDQ9</accession>
<evidence type="ECO:0000256" key="3">
    <source>
        <dbReference type="ARBA" id="ARBA00022547"/>
    </source>
</evidence>
<keyword evidence="5 13" id="KW-0375">Hydrogen ion transport</keyword>
<dbReference type="HAMAP" id="MF_01398">
    <property type="entry name" value="ATP_synth_b_bprime"/>
    <property type="match status" value="1"/>
</dbReference>
<dbReference type="AlphaFoldDB" id="A0A2W7JDQ9"/>
<dbReference type="GO" id="GO:0046933">
    <property type="term" value="F:proton-transporting ATP synthase activity, rotational mechanism"/>
    <property type="evidence" value="ECO:0007669"/>
    <property type="project" value="UniProtKB-UniRule"/>
</dbReference>
<dbReference type="EMBL" id="QKYU01000002">
    <property type="protein sequence ID" value="PZW50322.1"/>
    <property type="molecule type" value="Genomic_DNA"/>
</dbReference>
<keyword evidence="3 13" id="KW-0138">CF(0)</keyword>
<evidence type="ECO:0000256" key="12">
    <source>
        <dbReference type="ARBA" id="ARBA00037847"/>
    </source>
</evidence>
<evidence type="ECO:0000256" key="8">
    <source>
        <dbReference type="ARBA" id="ARBA00023136"/>
    </source>
</evidence>
<dbReference type="InterPro" id="IPR002146">
    <property type="entry name" value="ATP_synth_b/b'su_bac/chlpt"/>
</dbReference>
<evidence type="ECO:0000256" key="4">
    <source>
        <dbReference type="ARBA" id="ARBA00022692"/>
    </source>
</evidence>
<keyword evidence="8 13" id="KW-0472">Membrane</keyword>
<evidence type="ECO:0000256" key="14">
    <source>
        <dbReference type="RuleBase" id="RU003848"/>
    </source>
</evidence>
<evidence type="ECO:0000256" key="5">
    <source>
        <dbReference type="ARBA" id="ARBA00022781"/>
    </source>
</evidence>
<dbReference type="Pfam" id="PF00430">
    <property type="entry name" value="ATP-synt_B"/>
    <property type="match status" value="1"/>
</dbReference>
<dbReference type="GO" id="GO:0005886">
    <property type="term" value="C:plasma membrane"/>
    <property type="evidence" value="ECO:0007669"/>
    <property type="project" value="UniProtKB-SubCell"/>
</dbReference>
<keyword evidence="4 13" id="KW-0812">Transmembrane</keyword>
<feature type="transmembrane region" description="Helical" evidence="13">
    <location>
        <begin position="42"/>
        <end position="61"/>
    </location>
</feature>
<keyword evidence="7 13" id="KW-0406">Ion transport</keyword>
<comment type="similarity">
    <text evidence="1 13 14">Belongs to the ATPase B chain family.</text>
</comment>
<evidence type="ECO:0000256" key="11">
    <source>
        <dbReference type="ARBA" id="ARBA00025614"/>
    </source>
</evidence>
<protein>
    <recommendedName>
        <fullName evidence="13">ATP synthase subunit b</fullName>
    </recommendedName>
    <alternativeName>
        <fullName evidence="13">ATP synthase F(0) sector subunit b</fullName>
    </alternativeName>
    <alternativeName>
        <fullName evidence="13">ATPase subunit I</fullName>
    </alternativeName>
    <alternativeName>
        <fullName evidence="13">F-type ATPase subunit b</fullName>
        <shortName evidence="13">F-ATPase subunit b</shortName>
    </alternativeName>
</protein>
<keyword evidence="6 13" id="KW-1133">Transmembrane helix</keyword>
<evidence type="ECO:0000256" key="15">
    <source>
        <dbReference type="SAM" id="SignalP"/>
    </source>
</evidence>
<keyword evidence="2 13" id="KW-0813">Transport</keyword>
<dbReference type="GO" id="GO:0012505">
    <property type="term" value="C:endomembrane system"/>
    <property type="evidence" value="ECO:0007669"/>
    <property type="project" value="UniProtKB-SubCell"/>
</dbReference>
<feature type="chain" id="PRO_5015964035" description="ATP synthase subunit b" evidence="15">
    <location>
        <begin position="27"/>
        <end position="197"/>
    </location>
</feature>
<reference evidence="16 17" key="1">
    <citation type="submission" date="2018-06" db="EMBL/GenBank/DDBJ databases">
        <title>Genomic Encyclopedia of Archaeal and Bacterial Type Strains, Phase II (KMG-II): from individual species to whole genera.</title>
        <authorList>
            <person name="Goeker M."/>
        </authorList>
    </citation>
    <scope>NUCLEOTIDE SEQUENCE [LARGE SCALE GENOMIC DNA]</scope>
    <source>
        <strain evidence="16 17">DSM 24525</strain>
    </source>
</reference>
<evidence type="ECO:0000256" key="9">
    <source>
        <dbReference type="ARBA" id="ARBA00023310"/>
    </source>
</evidence>
<name>A0A2W7JDQ9_9PROT</name>
<comment type="function">
    <text evidence="10 13">F(1)F(0) ATP synthase produces ATP from ADP in the presence of a proton or sodium gradient. F-type ATPases consist of two structural domains, F(1) containing the extramembraneous catalytic core and F(0) containing the membrane proton channel, linked together by a central stalk and a peripheral stalk. During catalysis, ATP synthesis in the catalytic domain of F(1) is coupled via a rotary mechanism of the central stalk subunits to proton translocation.</text>
</comment>
<comment type="caution">
    <text evidence="16">The sequence shown here is derived from an EMBL/GenBank/DDBJ whole genome shotgun (WGS) entry which is preliminary data.</text>
</comment>
<keyword evidence="9 13" id="KW-0066">ATP synthesis</keyword>
<evidence type="ECO:0000256" key="1">
    <source>
        <dbReference type="ARBA" id="ARBA00005513"/>
    </source>
</evidence>
<dbReference type="Proteomes" id="UP000249688">
    <property type="component" value="Unassembled WGS sequence"/>
</dbReference>